<dbReference type="AlphaFoldDB" id="A0A1G6BE27"/>
<reference evidence="3 4" key="1">
    <citation type="submission" date="2016-10" db="EMBL/GenBank/DDBJ databases">
        <authorList>
            <person name="de Groot N.N."/>
        </authorList>
    </citation>
    <scope>NUCLEOTIDE SEQUENCE [LARGE SCALE GENOMIC DNA]</scope>
    <source>
        <strain evidence="3 4">ASO4-2</strain>
    </source>
</reference>
<dbReference type="EMBL" id="FMXO01000004">
    <property type="protein sequence ID" value="SDB18789.1"/>
    <property type="molecule type" value="Genomic_DNA"/>
</dbReference>
<feature type="transmembrane region" description="Helical" evidence="2">
    <location>
        <begin position="46"/>
        <end position="69"/>
    </location>
</feature>
<dbReference type="InterPro" id="IPR019734">
    <property type="entry name" value="TPR_rpt"/>
</dbReference>
<keyword evidence="4" id="KW-1185">Reference proteome</keyword>
<dbReference type="Pfam" id="PF13174">
    <property type="entry name" value="TPR_6"/>
    <property type="match status" value="2"/>
</dbReference>
<accession>A0A1G6BE27</accession>
<evidence type="ECO:0000256" key="2">
    <source>
        <dbReference type="SAM" id="Phobius"/>
    </source>
</evidence>
<dbReference type="Proteomes" id="UP000198771">
    <property type="component" value="Unassembled WGS sequence"/>
</dbReference>
<dbReference type="InterPro" id="IPR011990">
    <property type="entry name" value="TPR-like_helical_dom_sf"/>
</dbReference>
<dbReference type="RefSeq" id="WP_092117806.1">
    <property type="nucleotide sequence ID" value="NZ_FMXO01000004.1"/>
</dbReference>
<dbReference type="Gene3D" id="1.25.40.10">
    <property type="entry name" value="Tetratricopeptide repeat domain"/>
    <property type="match status" value="1"/>
</dbReference>
<proteinExistence type="predicted"/>
<keyword evidence="2" id="KW-0472">Membrane</keyword>
<dbReference type="SUPFAM" id="SSF48452">
    <property type="entry name" value="TPR-like"/>
    <property type="match status" value="1"/>
</dbReference>
<gene>
    <name evidence="3" type="ORF">SAMN05660653_00937</name>
</gene>
<organism evidence="3 4">
    <name type="scientific">Desulfonatronum thiosulfatophilum</name>
    <dbReference type="NCBI Taxonomy" id="617002"/>
    <lineage>
        <taxon>Bacteria</taxon>
        <taxon>Pseudomonadati</taxon>
        <taxon>Thermodesulfobacteriota</taxon>
        <taxon>Desulfovibrionia</taxon>
        <taxon>Desulfovibrionales</taxon>
        <taxon>Desulfonatronaceae</taxon>
        <taxon>Desulfonatronum</taxon>
    </lineage>
</organism>
<evidence type="ECO:0000313" key="4">
    <source>
        <dbReference type="Proteomes" id="UP000198771"/>
    </source>
</evidence>
<protein>
    <recommendedName>
        <fullName evidence="5">Negative regulator of RcsB-dependent stress response</fullName>
    </recommendedName>
</protein>
<dbReference type="STRING" id="617002.SAMN05660653_00937"/>
<keyword evidence="2" id="KW-1133">Transmembrane helix</keyword>
<sequence>MSPKSTKDQKPLPEQGKAPDKGLTEQFEAEIGTPSRQFFHVLVNHWQWIAAGVGVLVLLISGTAGYGAYQERRVAKSEEALDQVLLETQGAERLNALLEIEGRLAKPLLPRHHLETARTAQNVQNWATALEYWNQLAALTPGNWVTTARLGQATALLHLGQADEAVTELQSLRDSASEEFMPIVLWQLAEAAEAAGHWDTALDTYDELKTRGSLQHADFLEFRKARIRQQAAQDRS</sequence>
<evidence type="ECO:0008006" key="5">
    <source>
        <dbReference type="Google" id="ProtNLM"/>
    </source>
</evidence>
<dbReference type="OrthoDB" id="5470765at2"/>
<evidence type="ECO:0000313" key="3">
    <source>
        <dbReference type="EMBL" id="SDB18789.1"/>
    </source>
</evidence>
<feature type="region of interest" description="Disordered" evidence="1">
    <location>
        <begin position="1"/>
        <end position="23"/>
    </location>
</feature>
<name>A0A1G6BE27_9BACT</name>
<evidence type="ECO:0000256" key="1">
    <source>
        <dbReference type="SAM" id="MobiDB-lite"/>
    </source>
</evidence>
<keyword evidence="2" id="KW-0812">Transmembrane</keyword>